<dbReference type="EMBL" id="JAMXLY010000005">
    <property type="protein sequence ID" value="MCO6024689.1"/>
    <property type="molecule type" value="Genomic_DNA"/>
</dbReference>
<evidence type="ECO:0000259" key="4">
    <source>
        <dbReference type="PROSITE" id="PS51379"/>
    </source>
</evidence>
<evidence type="ECO:0000256" key="1">
    <source>
        <dbReference type="ARBA" id="ARBA00022723"/>
    </source>
</evidence>
<protein>
    <submittedName>
        <fullName evidence="5">EFR1 family ferrodoxin</fullName>
    </submittedName>
</protein>
<dbReference type="InterPro" id="IPR017896">
    <property type="entry name" value="4Fe4S_Fe-S-bd"/>
</dbReference>
<keyword evidence="6" id="KW-1185">Reference proteome</keyword>
<keyword evidence="1" id="KW-0479">Metal-binding</keyword>
<keyword evidence="3" id="KW-0411">Iron-sulfur</keyword>
<name>A0ABT1BUD0_9BACT</name>
<dbReference type="PROSITE" id="PS51379">
    <property type="entry name" value="4FE4S_FER_2"/>
    <property type="match status" value="2"/>
</dbReference>
<evidence type="ECO:0000313" key="6">
    <source>
        <dbReference type="Proteomes" id="UP001204015"/>
    </source>
</evidence>
<dbReference type="Gene3D" id="3.30.70.20">
    <property type="match status" value="1"/>
</dbReference>
<keyword evidence="2" id="KW-0408">Iron</keyword>
<dbReference type="RefSeq" id="WP_252760051.1">
    <property type="nucleotide sequence ID" value="NZ_JAMXLY010000005.1"/>
</dbReference>
<comment type="caution">
    <text evidence="5">The sequence shown here is derived from an EMBL/GenBank/DDBJ whole genome shotgun (WGS) entry which is preliminary data.</text>
</comment>
<dbReference type="SUPFAM" id="SSF54862">
    <property type="entry name" value="4Fe-4S ferredoxins"/>
    <property type="match status" value="1"/>
</dbReference>
<dbReference type="InterPro" id="IPR017900">
    <property type="entry name" value="4Fe4S_Fe_S_CS"/>
</dbReference>
<gene>
    <name evidence="5" type="ORF">NG821_02335</name>
</gene>
<reference evidence="5 6" key="1">
    <citation type="submission" date="2022-06" db="EMBL/GenBank/DDBJ databases">
        <title>A taxonomic note on the genus Prevotella: Description of four novel genera and emended description of the genera Hallella and Xylanibacter.</title>
        <authorList>
            <person name="Hitch T.C.A."/>
        </authorList>
    </citation>
    <scope>NUCLEOTIDE SEQUENCE [LARGE SCALE GENOMIC DNA]</scope>
    <source>
        <strain evidence="5 6">DSM 100619</strain>
    </source>
</reference>
<sequence length="264" mass="30123">MIFYFSAEGDSQWVARKLAAATQDVLISIPEVMGSRKPFILKKGERMGFVFPVHGWRVPTIVRTFLSRLTVESAEKPFTYAVVTAGDNIGLTVDRYLNKALSANRSLKSIHVHQVDSAYSILMPETYVGLPFMDIDTKEKEIKKKTEANEMLKVICEEVFDKKEGVFRLHKGRWSWINSQLLGAFFEKVLITDKPFHVVSDRCVRCGICAQVCPTGDLMGGKGEEPHWKHDGSCLSCFNCYHHCPHHAIEYGRRTKHKGQYYFK</sequence>
<evidence type="ECO:0000256" key="3">
    <source>
        <dbReference type="ARBA" id="ARBA00023014"/>
    </source>
</evidence>
<evidence type="ECO:0000313" key="5">
    <source>
        <dbReference type="EMBL" id="MCO6024689.1"/>
    </source>
</evidence>
<proteinExistence type="predicted"/>
<dbReference type="NCBIfam" id="NF038196">
    <property type="entry name" value="ferrodoxin_EFR1"/>
    <property type="match status" value="1"/>
</dbReference>
<dbReference type="PROSITE" id="PS00198">
    <property type="entry name" value="4FE4S_FER_1"/>
    <property type="match status" value="2"/>
</dbReference>
<accession>A0ABT1BUD0</accession>
<feature type="domain" description="4Fe-4S ferredoxin-type" evidence="4">
    <location>
        <begin position="224"/>
        <end position="254"/>
    </location>
</feature>
<dbReference type="Pfam" id="PF13237">
    <property type="entry name" value="Fer4_10"/>
    <property type="match status" value="1"/>
</dbReference>
<dbReference type="Proteomes" id="UP001204015">
    <property type="component" value="Unassembled WGS sequence"/>
</dbReference>
<dbReference type="InterPro" id="IPR047964">
    <property type="entry name" value="EFR1-like"/>
</dbReference>
<feature type="domain" description="4Fe-4S ferredoxin-type" evidence="4">
    <location>
        <begin position="194"/>
        <end position="223"/>
    </location>
</feature>
<dbReference type="InterPro" id="IPR029039">
    <property type="entry name" value="Flavoprotein-like_sf"/>
</dbReference>
<organism evidence="5 6">
    <name type="scientific">Segatella cerevisiae</name>
    <dbReference type="NCBI Taxonomy" id="2053716"/>
    <lineage>
        <taxon>Bacteria</taxon>
        <taxon>Pseudomonadati</taxon>
        <taxon>Bacteroidota</taxon>
        <taxon>Bacteroidia</taxon>
        <taxon>Bacteroidales</taxon>
        <taxon>Prevotellaceae</taxon>
        <taxon>Segatella</taxon>
    </lineage>
</organism>
<evidence type="ECO:0000256" key="2">
    <source>
        <dbReference type="ARBA" id="ARBA00023004"/>
    </source>
</evidence>
<dbReference type="SUPFAM" id="SSF52218">
    <property type="entry name" value="Flavoproteins"/>
    <property type="match status" value="1"/>
</dbReference>